<dbReference type="OrthoDB" id="10558115at2759"/>
<dbReference type="Proteomes" id="UP000664859">
    <property type="component" value="Unassembled WGS sequence"/>
</dbReference>
<evidence type="ECO:0000256" key="1">
    <source>
        <dbReference type="SAM" id="Coils"/>
    </source>
</evidence>
<feature type="coiled-coil region" evidence="1">
    <location>
        <begin position="126"/>
        <end position="153"/>
    </location>
</feature>
<organism evidence="2 3">
    <name type="scientific">Tribonema minus</name>
    <dbReference type="NCBI Taxonomy" id="303371"/>
    <lineage>
        <taxon>Eukaryota</taxon>
        <taxon>Sar</taxon>
        <taxon>Stramenopiles</taxon>
        <taxon>Ochrophyta</taxon>
        <taxon>PX clade</taxon>
        <taxon>Xanthophyceae</taxon>
        <taxon>Tribonematales</taxon>
        <taxon>Tribonemataceae</taxon>
        <taxon>Tribonema</taxon>
    </lineage>
</organism>
<evidence type="ECO:0000313" key="3">
    <source>
        <dbReference type="Proteomes" id="UP000664859"/>
    </source>
</evidence>
<proteinExistence type="predicted"/>
<gene>
    <name evidence="2" type="ORF">JKP88DRAFT_245805</name>
</gene>
<protein>
    <submittedName>
        <fullName evidence="2">Uncharacterized protein</fullName>
    </submittedName>
</protein>
<accession>A0A836CD74</accession>
<dbReference type="AlphaFoldDB" id="A0A836CD74"/>
<comment type="caution">
    <text evidence="2">The sequence shown here is derived from an EMBL/GenBank/DDBJ whole genome shotgun (WGS) entry which is preliminary data.</text>
</comment>
<keyword evidence="3" id="KW-1185">Reference proteome</keyword>
<sequence length="326" mass="37828">MPSIENACARCPYARLQDQRMQYERAIQERQTRGMLRAAFRQAVLESSRQMKRKYSYSAVSSAVSSTANIHANDSNMSKLKKLQKERLIVARLGFPEKAMEIDEMVQKIRDDLKTERAAEDERVLMVELERLQEAHAARAEALEQRIGEEEQQMRGKFCEEQRRLRKKHDSEFLDLVTAATKRAIGRSKSCSCTKKYLCTHNKTASYNTRRPKKDVIHYRRNASRLKHGGRLEEAKAWEEKAAELDARHLEQWREHVARSLAASAWGGSSSALDHLGERHQHELEQLEVGQSNRWRLMTMHHAVLRRNLGNTMAVEVKKVVFDYVQ</sequence>
<evidence type="ECO:0000313" key="2">
    <source>
        <dbReference type="EMBL" id="KAG5182125.1"/>
    </source>
</evidence>
<keyword evidence="1" id="KW-0175">Coiled coil</keyword>
<dbReference type="EMBL" id="JAFCMP010000268">
    <property type="protein sequence ID" value="KAG5182125.1"/>
    <property type="molecule type" value="Genomic_DNA"/>
</dbReference>
<reference evidence="2" key="1">
    <citation type="submission" date="2021-02" db="EMBL/GenBank/DDBJ databases">
        <title>First Annotated Genome of the Yellow-green Alga Tribonema minus.</title>
        <authorList>
            <person name="Mahan K.M."/>
        </authorList>
    </citation>
    <scope>NUCLEOTIDE SEQUENCE</scope>
    <source>
        <strain evidence="2">UTEX B ZZ1240</strain>
    </source>
</reference>
<name>A0A836CD74_9STRA</name>